<evidence type="ECO:0000259" key="8">
    <source>
        <dbReference type="Pfam" id="PF13193"/>
    </source>
</evidence>
<keyword evidence="10" id="KW-1185">Reference proteome</keyword>
<evidence type="ECO:0000256" key="1">
    <source>
        <dbReference type="ARBA" id="ARBA00006432"/>
    </source>
</evidence>
<evidence type="ECO:0000256" key="3">
    <source>
        <dbReference type="ARBA" id="ARBA00022741"/>
    </source>
</evidence>
<dbReference type="AlphaFoldDB" id="A0AAW2YZT4"/>
<dbReference type="GO" id="GO:0005524">
    <property type="term" value="F:ATP binding"/>
    <property type="evidence" value="ECO:0007669"/>
    <property type="project" value="UniProtKB-KW"/>
</dbReference>
<comment type="similarity">
    <text evidence="1">Belongs to the ATP-dependent AMP-binding enzyme family.</text>
</comment>
<evidence type="ECO:0000256" key="4">
    <source>
        <dbReference type="ARBA" id="ARBA00022840"/>
    </source>
</evidence>
<keyword evidence="4" id="KW-0067">ATP-binding</keyword>
<protein>
    <recommendedName>
        <fullName evidence="5">medium-chain acyl-CoA ligase</fullName>
        <ecNumber evidence="5">6.2.1.2</ecNumber>
    </recommendedName>
</protein>
<organism evidence="9 10">
    <name type="scientific">Acrasis kona</name>
    <dbReference type="NCBI Taxonomy" id="1008807"/>
    <lineage>
        <taxon>Eukaryota</taxon>
        <taxon>Discoba</taxon>
        <taxon>Heterolobosea</taxon>
        <taxon>Tetramitia</taxon>
        <taxon>Eutetramitia</taxon>
        <taxon>Acrasidae</taxon>
        <taxon>Acrasis</taxon>
    </lineage>
</organism>
<reference evidence="9 10" key="1">
    <citation type="submission" date="2024-03" db="EMBL/GenBank/DDBJ databases">
        <title>The Acrasis kona genome and developmental transcriptomes reveal deep origins of eukaryotic multicellular pathways.</title>
        <authorList>
            <person name="Sheikh S."/>
            <person name="Fu C.-J."/>
            <person name="Brown M.W."/>
            <person name="Baldauf S.L."/>
        </authorList>
    </citation>
    <scope>NUCLEOTIDE SEQUENCE [LARGE SCALE GENOMIC DNA]</scope>
    <source>
        <strain evidence="9 10">ATCC MYA-3509</strain>
    </source>
</reference>
<dbReference type="GO" id="GO:0031956">
    <property type="term" value="F:medium-chain fatty acid-CoA ligase activity"/>
    <property type="evidence" value="ECO:0007669"/>
    <property type="project" value="UniProtKB-EC"/>
</dbReference>
<evidence type="ECO:0000256" key="5">
    <source>
        <dbReference type="ARBA" id="ARBA00039009"/>
    </source>
</evidence>
<evidence type="ECO:0000256" key="6">
    <source>
        <dbReference type="ARBA" id="ARBA00048477"/>
    </source>
</evidence>
<dbReference type="Gene3D" id="3.40.50.12780">
    <property type="entry name" value="N-terminal domain of ligase-like"/>
    <property type="match status" value="1"/>
</dbReference>
<dbReference type="Pfam" id="PF00501">
    <property type="entry name" value="AMP-binding"/>
    <property type="match status" value="1"/>
</dbReference>
<dbReference type="InterPro" id="IPR051087">
    <property type="entry name" value="Mitochondrial_ACSM"/>
</dbReference>
<dbReference type="InterPro" id="IPR025110">
    <property type="entry name" value="AMP-bd_C"/>
</dbReference>
<dbReference type="GO" id="GO:0006637">
    <property type="term" value="P:acyl-CoA metabolic process"/>
    <property type="evidence" value="ECO:0007669"/>
    <property type="project" value="TreeGrafter"/>
</dbReference>
<dbReference type="Proteomes" id="UP001431209">
    <property type="component" value="Unassembled WGS sequence"/>
</dbReference>
<dbReference type="InterPro" id="IPR045851">
    <property type="entry name" value="AMP-bd_C_sf"/>
</dbReference>
<keyword evidence="2" id="KW-0436">Ligase</keyword>
<feature type="domain" description="AMP-dependent synthetase/ligase" evidence="7">
    <location>
        <begin position="55"/>
        <end position="455"/>
    </location>
</feature>
<dbReference type="GO" id="GO:0004321">
    <property type="term" value="F:fatty-acyl-CoA synthase activity"/>
    <property type="evidence" value="ECO:0007669"/>
    <property type="project" value="TreeGrafter"/>
</dbReference>
<comment type="catalytic activity">
    <reaction evidence="6">
        <text>a medium-chain fatty acid + ATP + CoA = a medium-chain fatty acyl-CoA + AMP + diphosphate</text>
        <dbReference type="Rhea" id="RHEA:48340"/>
        <dbReference type="ChEBI" id="CHEBI:30616"/>
        <dbReference type="ChEBI" id="CHEBI:33019"/>
        <dbReference type="ChEBI" id="CHEBI:57287"/>
        <dbReference type="ChEBI" id="CHEBI:59558"/>
        <dbReference type="ChEBI" id="CHEBI:90546"/>
        <dbReference type="ChEBI" id="CHEBI:456215"/>
        <dbReference type="EC" id="6.2.1.2"/>
    </reaction>
    <physiologicalReaction direction="left-to-right" evidence="6">
        <dbReference type="Rhea" id="RHEA:48341"/>
    </physiologicalReaction>
</comment>
<dbReference type="EC" id="6.2.1.2" evidence="5"/>
<evidence type="ECO:0000256" key="2">
    <source>
        <dbReference type="ARBA" id="ARBA00022598"/>
    </source>
</evidence>
<dbReference type="GO" id="GO:0006633">
    <property type="term" value="P:fatty acid biosynthetic process"/>
    <property type="evidence" value="ECO:0007669"/>
    <property type="project" value="TreeGrafter"/>
</dbReference>
<sequence length="603" mass="67768">MIQVASRTHAGFFRKICATGHGRLLNSRLYSSYDESRSGTNHPSQAVDLGNLLCDRHARKNPNKIALNYFAKVHEDTLAPEIQEQTTWEELSINSNLFAHFLHQEKPISIRKHERVAILLPKSLELMISSIATWRIGGCIVPLFTGLGQDSIKHRILDSGAKVIITDASNRERLSSIPEIVDDPSMKIITVYDRSIKSYPPFVAQSVAREFNFWERIQHIASDVTLRDQVASEKVDQNDNLILMYTAGSTSIPNAVMVPVKALQSFEAYMTYSLHVQPDDVYWNVADPGWAYGMYYNVCGTLLSGITTIFLNEPFDPSVAVRLVQDHRVTNLAAPTTCYRAIASSGITCHVDFPIKLTSVGEPLSPAVGQFYQKSWNGLRVHEHYGQTEMGMLVCNHHHPALKKELRQGAMGSPMPGFQMAIVDAENHQIKKIGHSGQLAICVNESPLNFFRGYWNNDHKTVKRLVLSPDGDTILSLTGDAARMDQDGYFYYEGKSQDIIMTSAVRISPREVEDALVDHPAVKESGVVGAPDSLRGEIVVAFVVLKHNYVESEDLRDNIKLFIKDKLSKHQYPREIYFVESLPYGTNGKLQRSWLKNKIIQKE</sequence>
<evidence type="ECO:0000313" key="9">
    <source>
        <dbReference type="EMBL" id="KAL0482524.1"/>
    </source>
</evidence>
<proteinExistence type="inferred from homology"/>
<dbReference type="InterPro" id="IPR042099">
    <property type="entry name" value="ANL_N_sf"/>
</dbReference>
<dbReference type="EMBL" id="JAOPGA020000868">
    <property type="protein sequence ID" value="KAL0482524.1"/>
    <property type="molecule type" value="Genomic_DNA"/>
</dbReference>
<gene>
    <name evidence="9" type="ORF">AKO1_014411</name>
</gene>
<name>A0AAW2YZT4_9EUKA</name>
<dbReference type="Gene3D" id="3.30.300.30">
    <property type="match status" value="1"/>
</dbReference>
<accession>A0AAW2YZT4</accession>
<evidence type="ECO:0000259" key="7">
    <source>
        <dbReference type="Pfam" id="PF00501"/>
    </source>
</evidence>
<comment type="caution">
    <text evidence="9">The sequence shown here is derived from an EMBL/GenBank/DDBJ whole genome shotgun (WGS) entry which is preliminary data.</text>
</comment>
<feature type="domain" description="AMP-binding enzyme C-terminal" evidence="8">
    <location>
        <begin position="511"/>
        <end position="589"/>
    </location>
</feature>
<keyword evidence="3" id="KW-0547">Nucleotide-binding</keyword>
<dbReference type="PANTHER" id="PTHR43605:SF10">
    <property type="entry name" value="ACYL-COA SYNTHETASE MEDIUM CHAIN FAMILY MEMBER 3"/>
    <property type="match status" value="1"/>
</dbReference>
<dbReference type="SUPFAM" id="SSF56801">
    <property type="entry name" value="Acetyl-CoA synthetase-like"/>
    <property type="match status" value="1"/>
</dbReference>
<dbReference type="InterPro" id="IPR000873">
    <property type="entry name" value="AMP-dep_synth/lig_dom"/>
</dbReference>
<dbReference type="PANTHER" id="PTHR43605">
    <property type="entry name" value="ACYL-COENZYME A SYNTHETASE"/>
    <property type="match status" value="1"/>
</dbReference>
<evidence type="ECO:0000313" key="10">
    <source>
        <dbReference type="Proteomes" id="UP001431209"/>
    </source>
</evidence>
<dbReference type="Pfam" id="PF13193">
    <property type="entry name" value="AMP-binding_C"/>
    <property type="match status" value="1"/>
</dbReference>